<dbReference type="EC" id="2.3.1.-" evidence="6"/>
<keyword evidence="4 6" id="KW-0450">Lipoyl</keyword>
<evidence type="ECO:0000256" key="6">
    <source>
        <dbReference type="RuleBase" id="RU003423"/>
    </source>
</evidence>
<dbReference type="PANTHER" id="PTHR43178:SF5">
    <property type="entry name" value="LIPOAMIDE ACYLTRANSFERASE COMPONENT OF BRANCHED-CHAIN ALPHA-KETO ACID DEHYDROGENASE COMPLEX, MITOCHONDRIAL"/>
    <property type="match status" value="1"/>
</dbReference>
<dbReference type="PROSITE" id="PS51826">
    <property type="entry name" value="PSBD"/>
    <property type="match status" value="1"/>
</dbReference>
<dbReference type="GO" id="GO:0005737">
    <property type="term" value="C:cytoplasm"/>
    <property type="evidence" value="ECO:0007669"/>
    <property type="project" value="TreeGrafter"/>
</dbReference>
<dbReference type="InterPro" id="IPR004167">
    <property type="entry name" value="PSBD"/>
</dbReference>
<dbReference type="Pfam" id="PF02817">
    <property type="entry name" value="E3_binding"/>
    <property type="match status" value="1"/>
</dbReference>
<organism evidence="8 9">
    <name type="scientific">Sulfobacillus harzensis</name>
    <dbReference type="NCBI Taxonomy" id="2729629"/>
    <lineage>
        <taxon>Bacteria</taxon>
        <taxon>Bacillati</taxon>
        <taxon>Bacillota</taxon>
        <taxon>Clostridia</taxon>
        <taxon>Eubacteriales</taxon>
        <taxon>Clostridiales Family XVII. Incertae Sedis</taxon>
        <taxon>Sulfobacillus</taxon>
    </lineage>
</organism>
<dbReference type="SUPFAM" id="SSF52777">
    <property type="entry name" value="CoA-dependent acyltransferases"/>
    <property type="match status" value="1"/>
</dbReference>
<keyword evidence="3 6" id="KW-0808">Transferase</keyword>
<sequence length="327" mass="35652">MDVTLDLGGAEEAVLTHWIYDAGARIERGQVIAEAMIDKVTIEVTAPADGYLEILVPAGEAFRRGVAIARVMDQPSRTEAPSSDPESRPKMAESFIPMMPAVRRYALQRGVDLERLASFVGNGRRVTRGDVDAFLQQGPIPYTPYRQALIRHLTDPGALPTTLQRKIASGSGDMPLLARLAWALSKTLPQHPAIHGWAYGDGVEVARELRLGIAVRTPEGLLVAVVTGGDDGTSWVNALQDVKEKLRQGRYGDLDRRRPSFVLSNLGPWGVEYFTPRLMSPAIAILGVGEVQNGSLPVSLTFDHRAVDGVEAALFLGDLHTWMRELS</sequence>
<evidence type="ECO:0000313" key="9">
    <source>
        <dbReference type="Proteomes" id="UP000533476"/>
    </source>
</evidence>
<dbReference type="InterPro" id="IPR000089">
    <property type="entry name" value="Biotin_lipoyl"/>
</dbReference>
<evidence type="ECO:0000256" key="5">
    <source>
        <dbReference type="ARBA" id="ARBA00023315"/>
    </source>
</evidence>
<protein>
    <recommendedName>
        <fullName evidence="6">Dihydrolipoamide acetyltransferase component of pyruvate dehydrogenase complex</fullName>
        <ecNumber evidence="6">2.3.1.-</ecNumber>
    </recommendedName>
</protein>
<dbReference type="InterPro" id="IPR001078">
    <property type="entry name" value="2-oxoacid_DH_actylTfrase"/>
</dbReference>
<dbReference type="Proteomes" id="UP000533476">
    <property type="component" value="Unassembled WGS sequence"/>
</dbReference>
<keyword evidence="5 6" id="KW-0012">Acyltransferase</keyword>
<dbReference type="Gene3D" id="2.40.50.100">
    <property type="match status" value="1"/>
</dbReference>
<dbReference type="InterPro" id="IPR023213">
    <property type="entry name" value="CAT-like_dom_sf"/>
</dbReference>
<dbReference type="SUPFAM" id="SSF51230">
    <property type="entry name" value="Single hybrid motif"/>
    <property type="match status" value="1"/>
</dbReference>
<evidence type="ECO:0000256" key="1">
    <source>
        <dbReference type="ARBA" id="ARBA00001938"/>
    </source>
</evidence>
<dbReference type="GO" id="GO:0016407">
    <property type="term" value="F:acetyltransferase activity"/>
    <property type="evidence" value="ECO:0007669"/>
    <property type="project" value="TreeGrafter"/>
</dbReference>
<evidence type="ECO:0000313" key="8">
    <source>
        <dbReference type="EMBL" id="NMP23872.1"/>
    </source>
</evidence>
<dbReference type="RefSeq" id="WP_169101511.1">
    <property type="nucleotide sequence ID" value="NZ_JABBVZ010000070.1"/>
</dbReference>
<dbReference type="PROSITE" id="PS00189">
    <property type="entry name" value="LIPOYL"/>
    <property type="match status" value="1"/>
</dbReference>
<evidence type="ECO:0000256" key="4">
    <source>
        <dbReference type="ARBA" id="ARBA00022823"/>
    </source>
</evidence>
<dbReference type="Pfam" id="PF00364">
    <property type="entry name" value="Biotin_lipoyl"/>
    <property type="match status" value="1"/>
</dbReference>
<evidence type="ECO:0000256" key="2">
    <source>
        <dbReference type="ARBA" id="ARBA00007317"/>
    </source>
</evidence>
<name>A0A7Y0L6K3_9FIRM</name>
<dbReference type="InterPro" id="IPR050743">
    <property type="entry name" value="2-oxoacid_DH_E2_comp"/>
</dbReference>
<dbReference type="InterPro" id="IPR011053">
    <property type="entry name" value="Single_hybrid_motif"/>
</dbReference>
<comment type="cofactor">
    <cofactor evidence="1 6">
        <name>(R)-lipoate</name>
        <dbReference type="ChEBI" id="CHEBI:83088"/>
    </cofactor>
</comment>
<comment type="similarity">
    <text evidence="2 6">Belongs to the 2-oxoacid dehydrogenase family.</text>
</comment>
<evidence type="ECO:0000259" key="7">
    <source>
        <dbReference type="PROSITE" id="PS51826"/>
    </source>
</evidence>
<dbReference type="GO" id="GO:0031405">
    <property type="term" value="F:lipoic acid binding"/>
    <property type="evidence" value="ECO:0007669"/>
    <property type="project" value="TreeGrafter"/>
</dbReference>
<dbReference type="EMBL" id="JABBVZ010000070">
    <property type="protein sequence ID" value="NMP23872.1"/>
    <property type="molecule type" value="Genomic_DNA"/>
</dbReference>
<dbReference type="PANTHER" id="PTHR43178">
    <property type="entry name" value="DIHYDROLIPOAMIDE ACETYLTRANSFERASE COMPONENT OF PYRUVATE DEHYDROGENASE COMPLEX"/>
    <property type="match status" value="1"/>
</dbReference>
<dbReference type="Gene3D" id="3.30.559.10">
    <property type="entry name" value="Chloramphenicol acetyltransferase-like domain"/>
    <property type="match status" value="1"/>
</dbReference>
<dbReference type="AlphaFoldDB" id="A0A7Y0L6K3"/>
<dbReference type="Gene3D" id="4.10.320.10">
    <property type="entry name" value="E3-binding domain"/>
    <property type="match status" value="1"/>
</dbReference>
<accession>A0A7Y0L6K3</accession>
<keyword evidence="9" id="KW-1185">Reference proteome</keyword>
<proteinExistence type="inferred from homology"/>
<dbReference type="InterPro" id="IPR036625">
    <property type="entry name" value="E3-bd_dom_sf"/>
</dbReference>
<reference evidence="8 9" key="1">
    <citation type="submission" date="2020-04" db="EMBL/GenBank/DDBJ databases">
        <authorList>
            <person name="Zhang R."/>
            <person name="Schippers A."/>
        </authorList>
    </citation>
    <scope>NUCLEOTIDE SEQUENCE [LARGE SCALE GENOMIC DNA]</scope>
    <source>
        <strain evidence="8 9">DSM 109850</strain>
    </source>
</reference>
<feature type="domain" description="Peripheral subunit-binding (PSBD)" evidence="7">
    <location>
        <begin position="97"/>
        <end position="135"/>
    </location>
</feature>
<dbReference type="InterPro" id="IPR003016">
    <property type="entry name" value="2-oxoA_DH_lipoyl-BS"/>
</dbReference>
<dbReference type="Pfam" id="PF00198">
    <property type="entry name" value="2-oxoacid_dh"/>
    <property type="match status" value="1"/>
</dbReference>
<gene>
    <name evidence="8" type="ORF">HIJ39_16175</name>
</gene>
<evidence type="ECO:0000256" key="3">
    <source>
        <dbReference type="ARBA" id="ARBA00022679"/>
    </source>
</evidence>
<comment type="caution">
    <text evidence="8">The sequence shown here is derived from an EMBL/GenBank/DDBJ whole genome shotgun (WGS) entry which is preliminary data.</text>
</comment>